<accession>A0A9N8YWS8</accession>
<name>A0A9N8YWS8_9GLOM</name>
<evidence type="ECO:0000256" key="3">
    <source>
        <dbReference type="ARBA" id="ARBA00022723"/>
    </source>
</evidence>
<comment type="subcellular location">
    <subcellularLocation>
        <location evidence="1">Membrane</location>
        <topology evidence="1">Peripheral membrane protein</topology>
    </subcellularLocation>
</comment>
<dbReference type="Proteomes" id="UP000789572">
    <property type="component" value="Unassembled WGS sequence"/>
</dbReference>
<comment type="caution">
    <text evidence="9">The sequence shown here is derived from an EMBL/GenBank/DDBJ whole genome shotgun (WGS) entry which is preliminary data.</text>
</comment>
<evidence type="ECO:0000256" key="7">
    <source>
        <dbReference type="SAM" id="Phobius"/>
    </source>
</evidence>
<keyword evidence="7" id="KW-0812">Transmembrane</keyword>
<comment type="similarity">
    <text evidence="2">Belongs to the CDIP1/LITAF family.</text>
</comment>
<dbReference type="Pfam" id="PF10601">
    <property type="entry name" value="zf-LITAF-like"/>
    <property type="match status" value="1"/>
</dbReference>
<feature type="compositionally biased region" description="Basic and acidic residues" evidence="6">
    <location>
        <begin position="1"/>
        <end position="13"/>
    </location>
</feature>
<evidence type="ECO:0000313" key="10">
    <source>
        <dbReference type="Proteomes" id="UP000789572"/>
    </source>
</evidence>
<dbReference type="AlphaFoldDB" id="A0A9N8YWS8"/>
<feature type="region of interest" description="Disordered" evidence="6">
    <location>
        <begin position="1"/>
        <end position="60"/>
    </location>
</feature>
<feature type="compositionally biased region" description="Low complexity" evidence="6">
    <location>
        <begin position="22"/>
        <end position="34"/>
    </location>
</feature>
<dbReference type="GO" id="GO:0005634">
    <property type="term" value="C:nucleus"/>
    <property type="evidence" value="ECO:0007669"/>
    <property type="project" value="TreeGrafter"/>
</dbReference>
<dbReference type="PANTHER" id="PTHR23292">
    <property type="entry name" value="LIPOPOLYSACCHARIDE-INDUCED TUMOR NECROSIS FACTOR-ALPHA FACTOR"/>
    <property type="match status" value="1"/>
</dbReference>
<dbReference type="GO" id="GO:0098560">
    <property type="term" value="C:cytoplasmic side of late endosome membrane"/>
    <property type="evidence" value="ECO:0007669"/>
    <property type="project" value="TreeGrafter"/>
</dbReference>
<keyword evidence="3" id="KW-0479">Metal-binding</keyword>
<organism evidence="9 10">
    <name type="scientific">Paraglomus occultum</name>
    <dbReference type="NCBI Taxonomy" id="144539"/>
    <lineage>
        <taxon>Eukaryota</taxon>
        <taxon>Fungi</taxon>
        <taxon>Fungi incertae sedis</taxon>
        <taxon>Mucoromycota</taxon>
        <taxon>Glomeromycotina</taxon>
        <taxon>Glomeromycetes</taxon>
        <taxon>Paraglomerales</taxon>
        <taxon>Paraglomeraceae</taxon>
        <taxon>Paraglomus</taxon>
    </lineage>
</organism>
<keyword evidence="5 7" id="KW-0472">Membrane</keyword>
<evidence type="ECO:0000259" key="8">
    <source>
        <dbReference type="PROSITE" id="PS51837"/>
    </source>
</evidence>
<dbReference type="PROSITE" id="PS51837">
    <property type="entry name" value="LITAF"/>
    <property type="match status" value="1"/>
</dbReference>
<dbReference type="EMBL" id="CAJVPJ010000003">
    <property type="protein sequence ID" value="CAG8451568.1"/>
    <property type="molecule type" value="Genomic_DNA"/>
</dbReference>
<reference evidence="9" key="1">
    <citation type="submission" date="2021-06" db="EMBL/GenBank/DDBJ databases">
        <authorList>
            <person name="Kallberg Y."/>
            <person name="Tangrot J."/>
            <person name="Rosling A."/>
        </authorList>
    </citation>
    <scope>NUCLEOTIDE SEQUENCE</scope>
    <source>
        <strain evidence="9">IA702</strain>
    </source>
</reference>
<proteinExistence type="inferred from homology"/>
<feature type="transmembrane region" description="Helical" evidence="7">
    <location>
        <begin position="108"/>
        <end position="128"/>
    </location>
</feature>
<dbReference type="GO" id="GO:0008270">
    <property type="term" value="F:zinc ion binding"/>
    <property type="evidence" value="ECO:0007669"/>
    <property type="project" value="TreeGrafter"/>
</dbReference>
<protein>
    <submittedName>
        <fullName evidence="9">436_t:CDS:1</fullName>
    </submittedName>
</protein>
<gene>
    <name evidence="9" type="ORF">POCULU_LOCUS59</name>
</gene>
<evidence type="ECO:0000256" key="2">
    <source>
        <dbReference type="ARBA" id="ARBA00005975"/>
    </source>
</evidence>
<evidence type="ECO:0000256" key="6">
    <source>
        <dbReference type="SAM" id="MobiDB-lite"/>
    </source>
</evidence>
<evidence type="ECO:0000256" key="5">
    <source>
        <dbReference type="ARBA" id="ARBA00023136"/>
    </source>
</evidence>
<keyword evidence="4" id="KW-0862">Zinc</keyword>
<feature type="domain" description="LITAF" evidence="8">
    <location>
        <begin position="65"/>
        <end position="152"/>
    </location>
</feature>
<evidence type="ECO:0000256" key="1">
    <source>
        <dbReference type="ARBA" id="ARBA00004170"/>
    </source>
</evidence>
<keyword evidence="7" id="KW-1133">Transmembrane helix</keyword>
<sequence length="163" mass="17791">MERDSSDSKKNTIEEPPPPYTPTASATSSTNPVPRETDHLKASAPKTSYSNPYPAIPNPTYGTSPDTVILTPAVPLTDIKDQPVVTTCPHCRKVVLSHTRYRNGSANWLASLALMCFGLNGGCCLIPFCLNDLKNVIHECPNCGRIMAEYARLNGDVNIYRGR</sequence>
<evidence type="ECO:0000256" key="4">
    <source>
        <dbReference type="ARBA" id="ARBA00022833"/>
    </source>
</evidence>
<keyword evidence="10" id="KW-1185">Reference proteome</keyword>
<dbReference type="PANTHER" id="PTHR23292:SF46">
    <property type="entry name" value="LIPOPOLYSACCHARIDE-INDUCED TUMOR NECROSIS FACTOR-ALPHA FACTOR HOMOLOG"/>
    <property type="match status" value="1"/>
</dbReference>
<dbReference type="OrthoDB" id="5599753at2759"/>
<dbReference type="InterPro" id="IPR037519">
    <property type="entry name" value="LITAF_fam"/>
</dbReference>
<evidence type="ECO:0000313" key="9">
    <source>
        <dbReference type="EMBL" id="CAG8451568.1"/>
    </source>
</evidence>
<dbReference type="SMART" id="SM00714">
    <property type="entry name" value="LITAF"/>
    <property type="match status" value="1"/>
</dbReference>
<dbReference type="InterPro" id="IPR006629">
    <property type="entry name" value="LITAF"/>
</dbReference>